<comment type="caution">
    <text evidence="1">The sequence shown here is derived from an EMBL/GenBank/DDBJ whole genome shotgun (WGS) entry which is preliminary data.</text>
</comment>
<organism evidence="1 2">
    <name type="scientific">Prymnesium parvum</name>
    <name type="common">Toxic golden alga</name>
    <dbReference type="NCBI Taxonomy" id="97485"/>
    <lineage>
        <taxon>Eukaryota</taxon>
        <taxon>Haptista</taxon>
        <taxon>Haptophyta</taxon>
        <taxon>Prymnesiophyceae</taxon>
        <taxon>Prymnesiales</taxon>
        <taxon>Prymnesiaceae</taxon>
        <taxon>Prymnesium</taxon>
    </lineage>
</organism>
<protein>
    <submittedName>
        <fullName evidence="1">Uncharacterized protein</fullName>
    </submittedName>
</protein>
<keyword evidence="2" id="KW-1185">Reference proteome</keyword>
<evidence type="ECO:0000313" key="1">
    <source>
        <dbReference type="EMBL" id="KAL1525906.1"/>
    </source>
</evidence>
<name>A0AB34JVL9_PRYPA</name>
<dbReference type="EMBL" id="JBGBPQ010000004">
    <property type="protein sequence ID" value="KAL1525906.1"/>
    <property type="molecule type" value="Genomic_DNA"/>
</dbReference>
<sequence>MANTSHAPSRVLLGWSAATPRLREEAERRLAAARQRLPSLELCGHAACSQFEHYRSTCAEAMRGERADAFVVLSDDDDLWHSRRVESYAIALQRMSGTPEVSAVCCPVIAQPVRRGQRAVALQGEVDAMLSSGEAEVLSDCREYFCFCARLATVRQFFEQTCDAVVRSRYCDLRFANFCDGRVRPEAVTALVEPVAGCWMYFYSTRQFNGAEHKTLDPFDADERSAYASSEQAVVQLRTTSADEALSREFAARHQWLGAVDLGALATVVASLRMNAEVFAVQMRGAGWAWDERATSEAAQAVMCQLLNDCVEQVSDFSAAQLRSVREVLIPELAQEAAQIYT</sequence>
<dbReference type="Proteomes" id="UP001515480">
    <property type="component" value="Unassembled WGS sequence"/>
</dbReference>
<gene>
    <name evidence="1" type="ORF">AB1Y20_020734</name>
</gene>
<dbReference type="AlphaFoldDB" id="A0AB34JVL9"/>
<accession>A0AB34JVL9</accession>
<reference evidence="1 2" key="1">
    <citation type="journal article" date="2024" name="Science">
        <title>Giant polyketide synthase enzymes in the biosynthesis of giant marine polyether toxins.</title>
        <authorList>
            <person name="Fallon T.R."/>
            <person name="Shende V.V."/>
            <person name="Wierzbicki I.H."/>
            <person name="Pendleton A.L."/>
            <person name="Watervoot N.F."/>
            <person name="Auber R.P."/>
            <person name="Gonzalez D.J."/>
            <person name="Wisecaver J.H."/>
            <person name="Moore B.S."/>
        </authorList>
    </citation>
    <scope>NUCLEOTIDE SEQUENCE [LARGE SCALE GENOMIC DNA]</scope>
    <source>
        <strain evidence="1 2">12B1</strain>
    </source>
</reference>
<evidence type="ECO:0000313" key="2">
    <source>
        <dbReference type="Proteomes" id="UP001515480"/>
    </source>
</evidence>
<proteinExistence type="predicted"/>